<dbReference type="RefSeq" id="WP_069305719.1">
    <property type="nucleotide sequence ID" value="NZ_MCRJ01000008.1"/>
</dbReference>
<evidence type="ECO:0000256" key="7">
    <source>
        <dbReference type="ARBA" id="ARBA00023136"/>
    </source>
</evidence>
<comment type="caution">
    <text evidence="9">The sequence shown here is derived from an EMBL/GenBank/DDBJ whole genome shotgun (WGS) entry which is preliminary data.</text>
</comment>
<accession>A0A1E3H8D2</accession>
<evidence type="ECO:0000313" key="9">
    <source>
        <dbReference type="EMBL" id="ODN72056.1"/>
    </source>
</evidence>
<feature type="transmembrane region" description="Helical" evidence="8">
    <location>
        <begin position="96"/>
        <end position="116"/>
    </location>
</feature>
<keyword evidence="7 8" id="KW-0472">Membrane</keyword>
<dbReference type="PANTHER" id="PTHR36838">
    <property type="entry name" value="AUXIN EFFLUX CARRIER FAMILY PROTEIN"/>
    <property type="match status" value="1"/>
</dbReference>
<keyword evidence="3" id="KW-0813">Transport</keyword>
<evidence type="ECO:0000256" key="3">
    <source>
        <dbReference type="ARBA" id="ARBA00022448"/>
    </source>
</evidence>
<dbReference type="GO" id="GO:0055085">
    <property type="term" value="P:transmembrane transport"/>
    <property type="evidence" value="ECO:0007669"/>
    <property type="project" value="InterPro"/>
</dbReference>
<evidence type="ECO:0000256" key="1">
    <source>
        <dbReference type="ARBA" id="ARBA00004651"/>
    </source>
</evidence>
<evidence type="ECO:0000256" key="2">
    <source>
        <dbReference type="ARBA" id="ARBA00010145"/>
    </source>
</evidence>
<dbReference type="OrthoDB" id="9810457at2"/>
<comment type="subcellular location">
    <subcellularLocation>
        <location evidence="1">Cell membrane</location>
        <topology evidence="1">Multi-pass membrane protein</topology>
    </subcellularLocation>
</comment>
<feature type="transmembrane region" description="Helical" evidence="8">
    <location>
        <begin position="7"/>
        <end position="27"/>
    </location>
</feature>
<gene>
    <name evidence="9" type="ORF">A6302_00571</name>
</gene>
<evidence type="ECO:0000256" key="4">
    <source>
        <dbReference type="ARBA" id="ARBA00022475"/>
    </source>
</evidence>
<sequence length="315" mass="32749">MSQIADNVLPIFALIAIGYIVVAIGLLKAEIGDGLGDFVFKLGVPVLLFRTIVYADFQGASPWTIWCAYFTGVLVSWTLGHLVVTRLFGRDRRAGVLAGVASAFANTVFIALPLVNALLGEIGLVAVTILLSVHLPVMMIAGTLLMERAERQEAGGTPRPLRLVLAQVGRNLVRNPLVIGLLFGVVFHLFGITLSGPAEVVTSQLAGMAGPAALVSMGMALRKYGLSGQLGPAFVISGLKLVLMPAVTLVVARLLGLDPAWTAALVLTAAVPTGVNAYLIANHFGVGHGLASSVITLSTALGAVTVSIWALLLTG</sequence>
<dbReference type="InterPro" id="IPR038770">
    <property type="entry name" value="Na+/solute_symporter_sf"/>
</dbReference>
<dbReference type="EMBL" id="MCRJ01000008">
    <property type="protein sequence ID" value="ODN72056.1"/>
    <property type="molecule type" value="Genomic_DNA"/>
</dbReference>
<feature type="transmembrane region" description="Helical" evidence="8">
    <location>
        <begin position="63"/>
        <end position="84"/>
    </location>
</feature>
<name>A0A1E3H8D2_9HYPH</name>
<evidence type="ECO:0000256" key="5">
    <source>
        <dbReference type="ARBA" id="ARBA00022692"/>
    </source>
</evidence>
<evidence type="ECO:0000256" key="6">
    <source>
        <dbReference type="ARBA" id="ARBA00022989"/>
    </source>
</evidence>
<protein>
    <submittedName>
        <fullName evidence="9">Membrane transport protein</fullName>
    </submittedName>
</protein>
<dbReference type="AlphaFoldDB" id="A0A1E3H8D2"/>
<dbReference type="Proteomes" id="UP000094622">
    <property type="component" value="Unassembled WGS sequence"/>
</dbReference>
<organism evidence="9 10">
    <name type="scientific">Methylobrevis pamukkalensis</name>
    <dbReference type="NCBI Taxonomy" id="1439726"/>
    <lineage>
        <taxon>Bacteria</taxon>
        <taxon>Pseudomonadati</taxon>
        <taxon>Pseudomonadota</taxon>
        <taxon>Alphaproteobacteria</taxon>
        <taxon>Hyphomicrobiales</taxon>
        <taxon>Pleomorphomonadaceae</taxon>
        <taxon>Methylobrevis</taxon>
    </lineage>
</organism>
<dbReference type="Gene3D" id="1.20.1530.20">
    <property type="match status" value="1"/>
</dbReference>
<dbReference type="GO" id="GO:0005886">
    <property type="term" value="C:plasma membrane"/>
    <property type="evidence" value="ECO:0007669"/>
    <property type="project" value="UniProtKB-SubCell"/>
</dbReference>
<feature type="transmembrane region" description="Helical" evidence="8">
    <location>
        <begin position="201"/>
        <end position="221"/>
    </location>
</feature>
<comment type="similarity">
    <text evidence="2">Belongs to the auxin efflux carrier (TC 2.A.69) family.</text>
</comment>
<dbReference type="Pfam" id="PF03547">
    <property type="entry name" value="Mem_trans"/>
    <property type="match status" value="1"/>
</dbReference>
<proteinExistence type="inferred from homology"/>
<feature type="transmembrane region" description="Helical" evidence="8">
    <location>
        <begin position="293"/>
        <end position="312"/>
    </location>
</feature>
<keyword evidence="6 8" id="KW-1133">Transmembrane helix</keyword>
<feature type="transmembrane region" description="Helical" evidence="8">
    <location>
        <begin position="233"/>
        <end position="255"/>
    </location>
</feature>
<keyword evidence="5 8" id="KW-0812">Transmembrane</keyword>
<keyword evidence="10" id="KW-1185">Reference proteome</keyword>
<feature type="transmembrane region" description="Helical" evidence="8">
    <location>
        <begin position="122"/>
        <end position="145"/>
    </location>
</feature>
<reference evidence="9 10" key="1">
    <citation type="submission" date="2016-07" db="EMBL/GenBank/DDBJ databases">
        <title>Draft Genome Sequence of Methylobrevis pamukkalensis PK2.</title>
        <authorList>
            <person name="Vasilenko O.V."/>
            <person name="Doronina N.V."/>
            <person name="Shmareva M.N."/>
            <person name="Tarlachkov S.V."/>
            <person name="Mustakhimov I."/>
            <person name="Trotsenko Y.A."/>
        </authorList>
    </citation>
    <scope>NUCLEOTIDE SEQUENCE [LARGE SCALE GENOMIC DNA]</scope>
    <source>
        <strain evidence="9 10">PK2</strain>
    </source>
</reference>
<dbReference type="PATRIC" id="fig|1439726.3.peg.603"/>
<evidence type="ECO:0000256" key="8">
    <source>
        <dbReference type="SAM" id="Phobius"/>
    </source>
</evidence>
<evidence type="ECO:0000313" key="10">
    <source>
        <dbReference type="Proteomes" id="UP000094622"/>
    </source>
</evidence>
<feature type="transmembrane region" description="Helical" evidence="8">
    <location>
        <begin position="177"/>
        <end position="195"/>
    </location>
</feature>
<feature type="transmembrane region" description="Helical" evidence="8">
    <location>
        <begin position="261"/>
        <end position="281"/>
    </location>
</feature>
<dbReference type="InterPro" id="IPR004776">
    <property type="entry name" value="Mem_transp_PIN-like"/>
</dbReference>
<dbReference type="PANTHER" id="PTHR36838:SF3">
    <property type="entry name" value="TRANSPORTER AUXIN EFFLUX CARRIER EC FAMILY"/>
    <property type="match status" value="1"/>
</dbReference>
<keyword evidence="4" id="KW-1003">Cell membrane</keyword>